<dbReference type="PROSITE" id="PS50106">
    <property type="entry name" value="PDZ"/>
    <property type="match status" value="2"/>
</dbReference>
<dbReference type="AlphaFoldDB" id="A0A7R9EPQ7"/>
<evidence type="ECO:0000256" key="1">
    <source>
        <dbReference type="SAM" id="MobiDB-lite"/>
    </source>
</evidence>
<dbReference type="Gene3D" id="2.30.42.10">
    <property type="match status" value="2"/>
</dbReference>
<dbReference type="Pfam" id="PF00595">
    <property type="entry name" value="PDZ"/>
    <property type="match status" value="2"/>
</dbReference>
<feature type="region of interest" description="Disordered" evidence="1">
    <location>
        <begin position="876"/>
        <end position="932"/>
    </location>
</feature>
<name>A0A7R9EPQ7_9NEOP</name>
<dbReference type="GO" id="GO:0043113">
    <property type="term" value="P:receptor clustering"/>
    <property type="evidence" value="ECO:0007669"/>
    <property type="project" value="TreeGrafter"/>
</dbReference>
<evidence type="ECO:0000313" key="3">
    <source>
        <dbReference type="EMBL" id="CAD7439038.1"/>
    </source>
</evidence>
<dbReference type="SMART" id="SM00228">
    <property type="entry name" value="PDZ"/>
    <property type="match status" value="2"/>
</dbReference>
<feature type="region of interest" description="Disordered" evidence="1">
    <location>
        <begin position="341"/>
        <end position="428"/>
    </location>
</feature>
<dbReference type="GO" id="GO:0098968">
    <property type="term" value="P:neurotransmitter receptor transport postsynaptic membrane to endosome"/>
    <property type="evidence" value="ECO:0007669"/>
    <property type="project" value="TreeGrafter"/>
</dbReference>
<feature type="region of interest" description="Disordered" evidence="1">
    <location>
        <begin position="754"/>
        <end position="809"/>
    </location>
</feature>
<sequence>MEVALLKEGGSLGFSIIGGTDHSCTPFGAKEPGIFISHVVPGGIAAKSGKLRMGDRILQVNGEDITKLSHQEAVMLLLKHKDEIRLMVQHDPLPEGFQALRIVKAPGEKLGMHIKGGLRGHRGNPLDRTDEGVFISKINSGGAAKRDGRLKVGMRLLEVNGVSLLGASHQEAVNVLRSCGNDIHIVVCKGYDKADVERLMSEGRLSRESKSVSQSVSSLDREDESSATIRQEEEMKQELVQWEKEEEDQQREIVAAKEKSTPDRVLEVVRAVETLVNKPSSPTDMQGPPKSPGGSKSQDLKTTTIVMSKHTLAPQAGSLANALVVLSSTAKDGEIEVRISPVPADSSTLPHARSAPPVPTPAPQYATLPGKHPNPAPLHAPRSPPPAVPTKPPVAAKPVYSDRSRDSTPPPPQVPNYPPYAGGYPPAQAGYPPSQPAMYSYAIPFPVAQFPPNSQVPYPHYAYPAPPAVPPPLPPVQVISDGSSSSNDEEDSVDPIARSKMPSARLTGRSLHPLEVGLCAVNNGVVPAMKKMSVSDKMKFFEKAMEEQHQPSPKPDTLARPAACMSTELRSLALSSASLKPILWDGGREGERRGVASQPTKVSFRANKNRWIMETVDVLTEKVFSFISADELELMKQEEERKIAALSREELKSWTQLDEVDEDAEEEGERRPTTKVQPAVIGMGSIRTAKAERRMKEKLQQEGLLSEDEDKELSPAEQRALKAEKRAAWRQARLKSLEQDALQAQIVIKEMSKMIDSKPGGGGDNEENRSSAITNSIGNKSSATIVTNNNTDQENNIEQRTGLRPSSDDFPQLFVRAKEGATKVNESERVVGEKVTRKTEEYVDELTGERKVRTVEYVEKLIEREVETLKEKIISLELTNREPELNGAEEEDEGEGDEEPTTPVSPTPSEDPSVGSGTGKRRKRKRSKKGKH</sequence>
<feature type="domain" description="PDZ" evidence="2">
    <location>
        <begin position="2"/>
        <end position="92"/>
    </location>
</feature>
<dbReference type="PANTHER" id="PTHR23119">
    <property type="entry name" value="DISCS LARGE"/>
    <property type="match status" value="1"/>
</dbReference>
<proteinExistence type="predicted"/>
<feature type="region of interest" description="Disordered" evidence="1">
    <location>
        <begin position="203"/>
        <end position="236"/>
    </location>
</feature>
<feature type="compositionally biased region" description="Basic residues" evidence="1">
    <location>
        <begin position="919"/>
        <end position="932"/>
    </location>
</feature>
<feature type="compositionally biased region" description="Polar residues" evidence="1">
    <location>
        <begin position="770"/>
        <end position="799"/>
    </location>
</feature>
<dbReference type="CDD" id="cd06701">
    <property type="entry name" value="PDZ4_Scribble-like"/>
    <property type="match status" value="1"/>
</dbReference>
<evidence type="ECO:0000259" key="2">
    <source>
        <dbReference type="PROSITE" id="PS50106"/>
    </source>
</evidence>
<dbReference type="FunFam" id="2.30.42.10:FF:000074">
    <property type="entry name" value="protein scribble homolog isoform X2"/>
    <property type="match status" value="1"/>
</dbReference>
<feature type="compositionally biased region" description="Acidic residues" evidence="1">
    <location>
        <begin position="887"/>
        <end position="900"/>
    </location>
</feature>
<dbReference type="PANTHER" id="PTHR23119:SF44">
    <property type="entry name" value="PROTEIN LAP4"/>
    <property type="match status" value="1"/>
</dbReference>
<dbReference type="GO" id="GO:0005912">
    <property type="term" value="C:adherens junction"/>
    <property type="evidence" value="ECO:0007669"/>
    <property type="project" value="TreeGrafter"/>
</dbReference>
<dbReference type="GO" id="GO:0014069">
    <property type="term" value="C:postsynaptic density"/>
    <property type="evidence" value="ECO:0007669"/>
    <property type="project" value="TreeGrafter"/>
</dbReference>
<dbReference type="GO" id="GO:0045211">
    <property type="term" value="C:postsynaptic membrane"/>
    <property type="evidence" value="ECO:0007669"/>
    <property type="project" value="TreeGrafter"/>
</dbReference>
<protein>
    <recommendedName>
        <fullName evidence="2">PDZ domain-containing protein</fullName>
    </recommendedName>
</protein>
<dbReference type="SUPFAM" id="SSF50156">
    <property type="entry name" value="PDZ domain-like"/>
    <property type="match status" value="2"/>
</dbReference>
<dbReference type="GO" id="GO:0019901">
    <property type="term" value="F:protein kinase binding"/>
    <property type="evidence" value="ECO:0007669"/>
    <property type="project" value="TreeGrafter"/>
</dbReference>
<reference evidence="3" key="1">
    <citation type="submission" date="2020-11" db="EMBL/GenBank/DDBJ databases">
        <authorList>
            <person name="Tran Van P."/>
        </authorList>
    </citation>
    <scope>NUCLEOTIDE SEQUENCE</scope>
</reference>
<dbReference type="GO" id="GO:0098887">
    <property type="term" value="P:neurotransmitter receptor transport, endosome to postsynaptic membrane"/>
    <property type="evidence" value="ECO:0007669"/>
    <property type="project" value="TreeGrafter"/>
</dbReference>
<dbReference type="GO" id="GO:0045197">
    <property type="term" value="P:establishment or maintenance of epithelial cell apical/basal polarity"/>
    <property type="evidence" value="ECO:0007669"/>
    <property type="project" value="TreeGrafter"/>
</dbReference>
<feature type="compositionally biased region" description="Low complexity" evidence="1">
    <location>
        <begin position="419"/>
        <end position="428"/>
    </location>
</feature>
<dbReference type="GO" id="GO:0016323">
    <property type="term" value="C:basolateral plasma membrane"/>
    <property type="evidence" value="ECO:0007669"/>
    <property type="project" value="TreeGrafter"/>
</dbReference>
<dbReference type="GO" id="GO:0098609">
    <property type="term" value="P:cell-cell adhesion"/>
    <property type="evidence" value="ECO:0007669"/>
    <property type="project" value="TreeGrafter"/>
</dbReference>
<feature type="compositionally biased region" description="Pro residues" evidence="1">
    <location>
        <begin position="372"/>
        <end position="392"/>
    </location>
</feature>
<dbReference type="InterPro" id="IPR050614">
    <property type="entry name" value="Synaptic_Scaffolding_LAP-MAGUK"/>
</dbReference>
<dbReference type="InterPro" id="IPR001478">
    <property type="entry name" value="PDZ"/>
</dbReference>
<feature type="region of interest" description="Disordered" evidence="1">
    <location>
        <begin position="694"/>
        <end position="719"/>
    </location>
</feature>
<dbReference type="FunFam" id="2.30.42.10:FF:000064">
    <property type="entry name" value="protein lap4 isoform X1"/>
    <property type="match status" value="1"/>
</dbReference>
<feature type="region of interest" description="Disordered" evidence="1">
    <location>
        <begin position="275"/>
        <end position="299"/>
    </location>
</feature>
<dbReference type="EMBL" id="OD564580">
    <property type="protein sequence ID" value="CAD7439038.1"/>
    <property type="molecule type" value="Genomic_DNA"/>
</dbReference>
<gene>
    <name evidence="3" type="ORF">TBIB3V08_LOCUS1618</name>
</gene>
<organism evidence="3">
    <name type="scientific">Timema bartmani</name>
    <dbReference type="NCBI Taxonomy" id="61472"/>
    <lineage>
        <taxon>Eukaryota</taxon>
        <taxon>Metazoa</taxon>
        <taxon>Ecdysozoa</taxon>
        <taxon>Arthropoda</taxon>
        <taxon>Hexapoda</taxon>
        <taxon>Insecta</taxon>
        <taxon>Pterygota</taxon>
        <taxon>Neoptera</taxon>
        <taxon>Polyneoptera</taxon>
        <taxon>Phasmatodea</taxon>
        <taxon>Timematodea</taxon>
        <taxon>Timematoidea</taxon>
        <taxon>Timematidae</taxon>
        <taxon>Timema</taxon>
    </lineage>
</organism>
<feature type="region of interest" description="Disordered" evidence="1">
    <location>
        <begin position="472"/>
        <end position="494"/>
    </location>
</feature>
<feature type="domain" description="PDZ" evidence="2">
    <location>
        <begin position="99"/>
        <end position="191"/>
    </location>
</feature>
<dbReference type="InterPro" id="IPR036034">
    <property type="entry name" value="PDZ_sf"/>
</dbReference>
<dbReference type="CDD" id="cd06702">
    <property type="entry name" value="PDZ3_Scribble-like"/>
    <property type="match status" value="1"/>
</dbReference>
<accession>A0A7R9EPQ7</accession>
<feature type="compositionally biased region" description="Pro residues" evidence="1">
    <location>
        <begin position="408"/>
        <end position="418"/>
    </location>
</feature>
<feature type="compositionally biased region" description="Low complexity" evidence="1">
    <location>
        <begin position="901"/>
        <end position="915"/>
    </location>
</feature>